<dbReference type="GO" id="GO:0042802">
    <property type="term" value="F:identical protein binding"/>
    <property type="evidence" value="ECO:0007669"/>
    <property type="project" value="EnsemblMetazoa"/>
</dbReference>
<dbReference type="GO" id="GO:0008270">
    <property type="term" value="F:zinc ion binding"/>
    <property type="evidence" value="ECO:0007669"/>
    <property type="project" value="UniProtKB-KW"/>
</dbReference>
<reference evidence="6 7" key="1">
    <citation type="journal article" date="2007" name="Nature">
        <title>Evolution of genes and genomes on the Drosophila phylogeny.</title>
        <authorList>
            <consortium name="Drosophila 12 Genomes Consortium"/>
            <person name="Clark A.G."/>
            <person name="Eisen M.B."/>
            <person name="Smith D.R."/>
            <person name="Bergman C.M."/>
            <person name="Oliver B."/>
            <person name="Markow T.A."/>
            <person name="Kaufman T.C."/>
            <person name="Kellis M."/>
            <person name="Gelbart W."/>
            <person name="Iyer V.N."/>
            <person name="Pollard D.A."/>
            <person name="Sackton T.B."/>
            <person name="Larracuente A.M."/>
            <person name="Singh N.D."/>
            <person name="Abad J.P."/>
            <person name="Abt D.N."/>
            <person name="Adryan B."/>
            <person name="Aguade M."/>
            <person name="Akashi H."/>
            <person name="Anderson W.W."/>
            <person name="Aquadro C.F."/>
            <person name="Ardell D.H."/>
            <person name="Arguello R."/>
            <person name="Artieri C.G."/>
            <person name="Barbash D.A."/>
            <person name="Barker D."/>
            <person name="Barsanti P."/>
            <person name="Batterham P."/>
            <person name="Batzoglou S."/>
            <person name="Begun D."/>
            <person name="Bhutkar A."/>
            <person name="Blanco E."/>
            <person name="Bosak S.A."/>
            <person name="Bradley R.K."/>
            <person name="Brand A.D."/>
            <person name="Brent M.R."/>
            <person name="Brooks A.N."/>
            <person name="Brown R.H."/>
            <person name="Butlin R.K."/>
            <person name="Caggese C."/>
            <person name="Calvi B.R."/>
            <person name="Bernardo de Carvalho A."/>
            <person name="Caspi A."/>
            <person name="Castrezana S."/>
            <person name="Celniker S.E."/>
            <person name="Chang J.L."/>
            <person name="Chapple C."/>
            <person name="Chatterji S."/>
            <person name="Chinwalla A."/>
            <person name="Civetta A."/>
            <person name="Clifton S.W."/>
            <person name="Comeron J.M."/>
            <person name="Costello J.C."/>
            <person name="Coyne J.A."/>
            <person name="Daub J."/>
            <person name="David R.G."/>
            <person name="Delcher A.L."/>
            <person name="Delehaunty K."/>
            <person name="Do C.B."/>
            <person name="Ebling H."/>
            <person name="Edwards K."/>
            <person name="Eickbush T."/>
            <person name="Evans J.D."/>
            <person name="Filipski A."/>
            <person name="Findeiss S."/>
            <person name="Freyhult E."/>
            <person name="Fulton L."/>
            <person name="Fulton R."/>
            <person name="Garcia A.C."/>
            <person name="Gardiner A."/>
            <person name="Garfield D.A."/>
            <person name="Garvin B.E."/>
            <person name="Gibson G."/>
            <person name="Gilbert D."/>
            <person name="Gnerre S."/>
            <person name="Godfrey J."/>
            <person name="Good R."/>
            <person name="Gotea V."/>
            <person name="Gravely B."/>
            <person name="Greenberg A.J."/>
            <person name="Griffiths-Jones S."/>
            <person name="Gross S."/>
            <person name="Guigo R."/>
            <person name="Gustafson E.A."/>
            <person name="Haerty W."/>
            <person name="Hahn M.W."/>
            <person name="Halligan D.L."/>
            <person name="Halpern A.L."/>
            <person name="Halter G.M."/>
            <person name="Han M.V."/>
            <person name="Heger A."/>
            <person name="Hillier L."/>
            <person name="Hinrichs A.S."/>
            <person name="Holmes I."/>
            <person name="Hoskins R.A."/>
            <person name="Hubisz M.J."/>
            <person name="Hultmark D."/>
            <person name="Huntley M.A."/>
            <person name="Jaffe D.B."/>
            <person name="Jagadeeshan S."/>
            <person name="Jeck W.R."/>
            <person name="Johnson J."/>
            <person name="Jones C.D."/>
            <person name="Jordan W.C."/>
            <person name="Karpen G.H."/>
            <person name="Kataoka E."/>
            <person name="Keightley P.D."/>
            <person name="Kheradpour P."/>
            <person name="Kirkness E.F."/>
            <person name="Koerich L.B."/>
            <person name="Kristiansen K."/>
            <person name="Kudrna D."/>
            <person name="Kulathinal R.J."/>
            <person name="Kumar S."/>
            <person name="Kwok R."/>
            <person name="Lander E."/>
            <person name="Langley C.H."/>
            <person name="Lapoint R."/>
            <person name="Lazzaro B.P."/>
            <person name="Lee S.J."/>
            <person name="Levesque L."/>
            <person name="Li R."/>
            <person name="Lin C.F."/>
            <person name="Lin M.F."/>
            <person name="Lindblad-Toh K."/>
            <person name="Llopart A."/>
            <person name="Long M."/>
            <person name="Low L."/>
            <person name="Lozovsky E."/>
            <person name="Lu J."/>
            <person name="Luo M."/>
            <person name="Machado C.A."/>
            <person name="Makalowski W."/>
            <person name="Marzo M."/>
            <person name="Matsuda M."/>
            <person name="Matzkin L."/>
            <person name="McAllister B."/>
            <person name="McBride C.S."/>
            <person name="McKernan B."/>
            <person name="McKernan K."/>
            <person name="Mendez-Lago M."/>
            <person name="Minx P."/>
            <person name="Mollenhauer M.U."/>
            <person name="Montooth K."/>
            <person name="Mount S.M."/>
            <person name="Mu X."/>
            <person name="Myers E."/>
            <person name="Negre B."/>
            <person name="Newfeld S."/>
            <person name="Nielsen R."/>
            <person name="Noor M.A."/>
            <person name="O'Grady P."/>
            <person name="Pachter L."/>
            <person name="Papaceit M."/>
            <person name="Parisi M.J."/>
            <person name="Parisi M."/>
            <person name="Parts L."/>
            <person name="Pedersen J.S."/>
            <person name="Pesole G."/>
            <person name="Phillippy A.M."/>
            <person name="Ponting C.P."/>
            <person name="Pop M."/>
            <person name="Porcelli D."/>
            <person name="Powell J.R."/>
            <person name="Prohaska S."/>
            <person name="Pruitt K."/>
            <person name="Puig M."/>
            <person name="Quesneville H."/>
            <person name="Ram K.R."/>
            <person name="Rand D."/>
            <person name="Rasmussen M.D."/>
            <person name="Reed L.K."/>
            <person name="Reenan R."/>
            <person name="Reily A."/>
            <person name="Remington K.A."/>
            <person name="Rieger T.T."/>
            <person name="Ritchie M.G."/>
            <person name="Robin C."/>
            <person name="Rogers Y.H."/>
            <person name="Rohde C."/>
            <person name="Rozas J."/>
            <person name="Rubenfield M.J."/>
            <person name="Ruiz A."/>
            <person name="Russo S."/>
            <person name="Salzberg S.L."/>
            <person name="Sanchez-Gracia A."/>
            <person name="Saranga D.J."/>
            <person name="Sato H."/>
            <person name="Schaeffer S.W."/>
            <person name="Schatz M.C."/>
            <person name="Schlenke T."/>
            <person name="Schwartz R."/>
            <person name="Segarra C."/>
            <person name="Singh R.S."/>
            <person name="Sirot L."/>
            <person name="Sirota M."/>
            <person name="Sisneros N.B."/>
            <person name="Smith C.D."/>
            <person name="Smith T.F."/>
            <person name="Spieth J."/>
            <person name="Stage D.E."/>
            <person name="Stark A."/>
            <person name="Stephan W."/>
            <person name="Strausberg R.L."/>
            <person name="Strempel S."/>
            <person name="Sturgill D."/>
            <person name="Sutton G."/>
            <person name="Sutton G.G."/>
            <person name="Tao W."/>
            <person name="Teichmann S."/>
            <person name="Tobari Y.N."/>
            <person name="Tomimura Y."/>
            <person name="Tsolas J.M."/>
            <person name="Valente V.L."/>
            <person name="Venter E."/>
            <person name="Venter J.C."/>
            <person name="Vicario S."/>
            <person name="Vieira F.G."/>
            <person name="Vilella A.J."/>
            <person name="Villasante A."/>
            <person name="Walenz B."/>
            <person name="Wang J."/>
            <person name="Wasserman M."/>
            <person name="Watts T."/>
            <person name="Wilson D."/>
            <person name="Wilson R.K."/>
            <person name="Wing R.A."/>
            <person name="Wolfner M.F."/>
            <person name="Wong A."/>
            <person name="Wong G.K."/>
            <person name="Wu C.I."/>
            <person name="Wu G."/>
            <person name="Yamamoto D."/>
            <person name="Yang H.P."/>
            <person name="Yang S.P."/>
            <person name="Yorke J.A."/>
            <person name="Yoshida K."/>
            <person name="Zdobnov E."/>
            <person name="Zhang P."/>
            <person name="Zhang Y."/>
            <person name="Zimin A.V."/>
            <person name="Baldwin J."/>
            <person name="Abdouelleil A."/>
            <person name="Abdulkadir J."/>
            <person name="Abebe A."/>
            <person name="Abera B."/>
            <person name="Abreu J."/>
            <person name="Acer S.C."/>
            <person name="Aftuck L."/>
            <person name="Alexander A."/>
            <person name="An P."/>
            <person name="Anderson E."/>
            <person name="Anderson S."/>
            <person name="Arachi H."/>
            <person name="Azer M."/>
            <person name="Bachantsang P."/>
            <person name="Barry A."/>
            <person name="Bayul T."/>
            <person name="Berlin A."/>
            <person name="Bessette D."/>
            <person name="Bloom T."/>
            <person name="Blye J."/>
            <person name="Boguslavskiy L."/>
            <person name="Bonnet C."/>
            <person name="Boukhgalter B."/>
            <person name="Bourzgui I."/>
            <person name="Brown A."/>
            <person name="Cahill P."/>
            <person name="Channer S."/>
            <person name="Cheshatsang Y."/>
            <person name="Chuda L."/>
            <person name="Citroen M."/>
            <person name="Collymore A."/>
            <person name="Cooke P."/>
            <person name="Costello M."/>
            <person name="D'Aco K."/>
            <person name="Daza R."/>
            <person name="De Haan G."/>
            <person name="DeGray S."/>
            <person name="DeMaso C."/>
            <person name="Dhargay N."/>
            <person name="Dooley K."/>
            <person name="Dooley E."/>
            <person name="Doricent M."/>
            <person name="Dorje P."/>
            <person name="Dorjee K."/>
            <person name="Dupes A."/>
            <person name="Elong R."/>
            <person name="Falk J."/>
            <person name="Farina A."/>
            <person name="Faro S."/>
            <person name="Ferguson D."/>
            <person name="Fisher S."/>
            <person name="Foley C.D."/>
            <person name="Franke A."/>
            <person name="Friedrich D."/>
            <person name="Gadbois L."/>
            <person name="Gearin G."/>
            <person name="Gearin C.R."/>
            <person name="Giannoukos G."/>
            <person name="Goode T."/>
            <person name="Graham J."/>
            <person name="Grandbois E."/>
            <person name="Grewal S."/>
            <person name="Gyaltsen K."/>
            <person name="Hafez N."/>
            <person name="Hagos B."/>
            <person name="Hall J."/>
            <person name="Henson C."/>
            <person name="Hollinger A."/>
            <person name="Honan T."/>
            <person name="Huard M.D."/>
            <person name="Hughes L."/>
            <person name="Hurhula B."/>
            <person name="Husby M.E."/>
            <person name="Kamat A."/>
            <person name="Kanga B."/>
            <person name="Kashin S."/>
            <person name="Khazanovich D."/>
            <person name="Kisner P."/>
            <person name="Lance K."/>
            <person name="Lara M."/>
            <person name="Lee W."/>
            <person name="Lennon N."/>
            <person name="Letendre F."/>
            <person name="LeVine R."/>
            <person name="Lipovsky A."/>
            <person name="Liu X."/>
            <person name="Liu J."/>
            <person name="Liu S."/>
            <person name="Lokyitsang T."/>
            <person name="Lokyitsang Y."/>
            <person name="Lubonja R."/>
            <person name="Lui A."/>
            <person name="MacDonald P."/>
            <person name="Magnisalis V."/>
            <person name="Maru K."/>
            <person name="Matthews C."/>
            <person name="McCusker W."/>
            <person name="McDonough S."/>
            <person name="Mehta T."/>
            <person name="Meldrim J."/>
            <person name="Meneus L."/>
            <person name="Mihai O."/>
            <person name="Mihalev A."/>
            <person name="Mihova T."/>
            <person name="Mittelman R."/>
            <person name="Mlenga V."/>
            <person name="Montmayeur A."/>
            <person name="Mulrain L."/>
            <person name="Navidi A."/>
            <person name="Naylor J."/>
            <person name="Negash T."/>
            <person name="Nguyen T."/>
            <person name="Nguyen N."/>
            <person name="Nicol R."/>
            <person name="Norbu C."/>
            <person name="Norbu N."/>
            <person name="Novod N."/>
            <person name="O'Neill B."/>
            <person name="Osman S."/>
            <person name="Markiewicz E."/>
            <person name="Oyono O.L."/>
            <person name="Patti C."/>
            <person name="Phunkhang P."/>
            <person name="Pierre F."/>
            <person name="Priest M."/>
            <person name="Raghuraman S."/>
            <person name="Rege F."/>
            <person name="Reyes R."/>
            <person name="Rise C."/>
            <person name="Rogov P."/>
            <person name="Ross K."/>
            <person name="Ryan E."/>
            <person name="Settipalli S."/>
            <person name="Shea T."/>
            <person name="Sherpa N."/>
            <person name="Shi L."/>
            <person name="Shih D."/>
            <person name="Sparrow T."/>
            <person name="Spaulding J."/>
            <person name="Stalker J."/>
            <person name="Stange-Thomann N."/>
            <person name="Stavropoulos S."/>
            <person name="Stone C."/>
            <person name="Strader C."/>
            <person name="Tesfaye S."/>
            <person name="Thomson T."/>
            <person name="Thoulutsang Y."/>
            <person name="Thoulutsang D."/>
            <person name="Topham K."/>
            <person name="Topping I."/>
            <person name="Tsamla T."/>
            <person name="Vassiliev H."/>
            <person name="Vo A."/>
            <person name="Wangchuk T."/>
            <person name="Wangdi T."/>
            <person name="Weiand M."/>
            <person name="Wilkinson J."/>
            <person name="Wilson A."/>
            <person name="Yadav S."/>
            <person name="Young G."/>
            <person name="Yu Q."/>
            <person name="Zembek L."/>
            <person name="Zhong D."/>
            <person name="Zimmer A."/>
            <person name="Zwirko Z."/>
            <person name="Jaffe D.B."/>
            <person name="Alvarez P."/>
            <person name="Brockman W."/>
            <person name="Butler J."/>
            <person name="Chin C."/>
            <person name="Gnerre S."/>
            <person name="Grabherr M."/>
            <person name="Kleber M."/>
            <person name="Mauceli E."/>
            <person name="MacCallum I."/>
        </authorList>
    </citation>
    <scope>NUCLEOTIDE SEQUENCE [LARGE SCALE GENOMIC DNA]</scope>
    <source>
        <strain evidence="7">Tucson 15287-2541.00</strain>
    </source>
</reference>
<accession>B4JYK8</accession>
<dbReference type="HOGENOM" id="CLU_080257_0_0_1"/>
<dbReference type="Pfam" id="PF02892">
    <property type="entry name" value="zf-BED"/>
    <property type="match status" value="2"/>
</dbReference>
<name>B4JYK8_DROGR</name>
<sequence>MVGRNAKALTHFHRLTEYIVQCKHCDKTLSSKHTSSNLTRHLIRNHKLLARAIFAGEEGKMLAELREELNAPEPEADVHFEANMGERETKTAVRAIIDNQHQVRQTEQQHHHTERNKVIGKNNKLWAHFVRISEFMAKCKHCSKTLSSKHSSSNLMRHIIRRHHNLSKNLSYSQHSLISPKKELLQSEDRRQVDPLEKVEFDDVDSIIEKVTDHMEDEFTSDSMQGPFYEYVVDNSDMMVTRNCDEDPANLSHSLEHAMDTNSIGDTTTTQLDEKLKAETIYYNEMAELARAKRRLIDLQTKKLLLDMNVVENN</sequence>
<evidence type="ECO:0000313" key="7">
    <source>
        <dbReference type="Proteomes" id="UP000001070"/>
    </source>
</evidence>
<protein>
    <submittedName>
        <fullName evidence="6">GH13994</fullName>
    </submittedName>
</protein>
<dbReference type="EMBL" id="CH916377">
    <property type="protein sequence ID" value="EDV90770.1"/>
    <property type="molecule type" value="Genomic_DNA"/>
</dbReference>
<dbReference type="InterPro" id="IPR003656">
    <property type="entry name" value="Znf_BED"/>
</dbReference>
<dbReference type="STRING" id="7222.B4JYK8"/>
<dbReference type="InterPro" id="IPR036236">
    <property type="entry name" value="Znf_C2H2_sf"/>
</dbReference>
<keyword evidence="3" id="KW-0862">Zinc</keyword>
<evidence type="ECO:0000256" key="3">
    <source>
        <dbReference type="ARBA" id="ARBA00022833"/>
    </source>
</evidence>
<keyword evidence="2 4" id="KW-0863">Zinc-finger</keyword>
<dbReference type="InParanoid" id="B4JYK8"/>
<proteinExistence type="predicted"/>
<dbReference type="SMART" id="SM00614">
    <property type="entry name" value="ZnF_BED"/>
    <property type="match status" value="2"/>
</dbReference>
<feature type="domain" description="BED-type" evidence="5">
    <location>
        <begin position="3"/>
        <end position="53"/>
    </location>
</feature>
<evidence type="ECO:0000256" key="1">
    <source>
        <dbReference type="ARBA" id="ARBA00022723"/>
    </source>
</evidence>
<organism evidence="7">
    <name type="scientific">Drosophila grimshawi</name>
    <name type="common">Hawaiian fruit fly</name>
    <name type="synonym">Idiomyia grimshawi</name>
    <dbReference type="NCBI Taxonomy" id="7222"/>
    <lineage>
        <taxon>Eukaryota</taxon>
        <taxon>Metazoa</taxon>
        <taxon>Ecdysozoa</taxon>
        <taxon>Arthropoda</taxon>
        <taxon>Hexapoda</taxon>
        <taxon>Insecta</taxon>
        <taxon>Pterygota</taxon>
        <taxon>Neoptera</taxon>
        <taxon>Endopterygota</taxon>
        <taxon>Diptera</taxon>
        <taxon>Brachycera</taxon>
        <taxon>Muscomorpha</taxon>
        <taxon>Ephydroidea</taxon>
        <taxon>Drosophilidae</taxon>
        <taxon>Drosophila</taxon>
        <taxon>Hawaiian Drosophila</taxon>
    </lineage>
</organism>
<dbReference type="PhylomeDB" id="B4JYK8"/>
<dbReference type="PROSITE" id="PS50808">
    <property type="entry name" value="ZF_BED"/>
    <property type="match status" value="2"/>
</dbReference>
<dbReference type="AlphaFoldDB" id="B4JYK8"/>
<dbReference type="OrthoDB" id="5812526at2759"/>
<dbReference type="Proteomes" id="UP000001070">
    <property type="component" value="Unassembled WGS sequence"/>
</dbReference>
<feature type="domain" description="BED-type" evidence="5">
    <location>
        <begin position="120"/>
        <end position="170"/>
    </location>
</feature>
<dbReference type="SUPFAM" id="SSF57667">
    <property type="entry name" value="beta-beta-alpha zinc fingers"/>
    <property type="match status" value="2"/>
</dbReference>
<keyword evidence="1" id="KW-0479">Metal-binding</keyword>
<gene>
    <name evidence="6" type="primary">Dgri\GH13994</name>
    <name evidence="6" type="ORF">Dgri_GH13994</name>
</gene>
<evidence type="ECO:0000256" key="4">
    <source>
        <dbReference type="PROSITE-ProRule" id="PRU00027"/>
    </source>
</evidence>
<evidence type="ECO:0000313" key="6">
    <source>
        <dbReference type="EMBL" id="EDV90770.1"/>
    </source>
</evidence>
<dbReference type="OMA" id="KKEIVCN"/>
<evidence type="ECO:0000259" key="5">
    <source>
        <dbReference type="PROSITE" id="PS50808"/>
    </source>
</evidence>
<dbReference type="KEGG" id="dgr:6569776"/>
<evidence type="ECO:0000256" key="2">
    <source>
        <dbReference type="ARBA" id="ARBA00022771"/>
    </source>
</evidence>
<dbReference type="eggNOG" id="ENOG502T7PM">
    <property type="taxonomic scope" value="Eukaryota"/>
</dbReference>
<keyword evidence="7" id="KW-1185">Reference proteome</keyword>
<dbReference type="GO" id="GO:0003677">
    <property type="term" value="F:DNA binding"/>
    <property type="evidence" value="ECO:0007669"/>
    <property type="project" value="InterPro"/>
</dbReference>
<dbReference type="FunCoup" id="B4JYK8">
    <property type="interactions" value="11"/>
</dbReference>